<dbReference type="InterPro" id="IPR011655">
    <property type="entry name" value="MpPF26"/>
</dbReference>
<keyword evidence="1" id="KW-0812">Transmembrane</keyword>
<reference evidence="2" key="1">
    <citation type="submission" date="2022-10" db="EMBL/GenBank/DDBJ databases">
        <title>Chryseobacterium babae sp. nov. isolated from the gut of the beetle Oryctes rhinoceros, and Chryseobacterium kimseyorum sp. nov., isolated from a stick insect rearing cage.</title>
        <authorList>
            <person name="Shelomi M."/>
            <person name="Han C.-J."/>
            <person name="Chen W.-M."/>
            <person name="Chen H.-K."/>
            <person name="Liaw S.-J."/>
            <person name="Muhle E."/>
            <person name="Clermont D."/>
        </authorList>
    </citation>
    <scope>NUCLEOTIDE SEQUENCE</scope>
    <source>
        <strain evidence="2">09-1422</strain>
    </source>
</reference>
<evidence type="ECO:0000313" key="3">
    <source>
        <dbReference type="Proteomes" id="UP001163731"/>
    </source>
</evidence>
<sequence>MDLSKSSGQGKSKLPYATAVLVLGISSIALCCCYGIPGIATGIIALILYRKDYAVYVKNKDGFNNFDSLKTGRTLSIIGIAMSATYIIYLIVVLNMYGMDALSNPKLLFENLSKK</sequence>
<name>A0ABT3I1G3_9FLAO</name>
<gene>
    <name evidence="2" type="ORF">OMO38_15430</name>
</gene>
<feature type="transmembrane region" description="Helical" evidence="1">
    <location>
        <begin position="75"/>
        <end position="97"/>
    </location>
</feature>
<comment type="caution">
    <text evidence="2">The sequence shown here is derived from an EMBL/GenBank/DDBJ whole genome shotgun (WGS) entry which is preliminary data.</text>
</comment>
<keyword evidence="3" id="KW-1185">Reference proteome</keyword>
<keyword evidence="1" id="KW-1133">Transmembrane helix</keyword>
<accession>A0ABT3I1G3</accession>
<evidence type="ECO:0000256" key="1">
    <source>
        <dbReference type="SAM" id="Phobius"/>
    </source>
</evidence>
<dbReference type="Proteomes" id="UP001163731">
    <property type="component" value="Unassembled WGS sequence"/>
</dbReference>
<proteinExistence type="predicted"/>
<dbReference type="Pfam" id="PF07666">
    <property type="entry name" value="MpPF26"/>
    <property type="match status" value="1"/>
</dbReference>
<evidence type="ECO:0000313" key="2">
    <source>
        <dbReference type="EMBL" id="MCW3169915.1"/>
    </source>
</evidence>
<protein>
    <submittedName>
        <fullName evidence="2">CCC motif membrane protein</fullName>
    </submittedName>
</protein>
<dbReference type="NCBIfam" id="NF040945">
    <property type="entry name" value="CCC_membrane"/>
    <property type="match status" value="1"/>
</dbReference>
<organism evidence="2 3">
    <name type="scientific">Chryseobacterium kimseyorum</name>
    <dbReference type="NCBI Taxonomy" id="2984028"/>
    <lineage>
        <taxon>Bacteria</taxon>
        <taxon>Pseudomonadati</taxon>
        <taxon>Bacteroidota</taxon>
        <taxon>Flavobacteriia</taxon>
        <taxon>Flavobacteriales</taxon>
        <taxon>Weeksellaceae</taxon>
        <taxon>Chryseobacterium group</taxon>
        <taxon>Chryseobacterium</taxon>
    </lineage>
</organism>
<dbReference type="RefSeq" id="WP_264751083.1">
    <property type="nucleotide sequence ID" value="NZ_JAPDHW010000012.1"/>
</dbReference>
<keyword evidence="1" id="KW-0472">Membrane</keyword>
<feature type="transmembrane region" description="Helical" evidence="1">
    <location>
        <begin position="20"/>
        <end position="49"/>
    </location>
</feature>
<dbReference type="EMBL" id="JAPDHW010000012">
    <property type="protein sequence ID" value="MCW3169915.1"/>
    <property type="molecule type" value="Genomic_DNA"/>
</dbReference>